<feature type="chain" id="PRO_5019758001" evidence="3">
    <location>
        <begin position="17"/>
        <end position="394"/>
    </location>
</feature>
<proteinExistence type="predicted"/>
<keyword evidence="2" id="KW-1133">Transmembrane helix</keyword>
<evidence type="ECO:0000313" key="7">
    <source>
        <dbReference type="Proteomes" id="UP000292052"/>
    </source>
</evidence>
<protein>
    <submittedName>
        <fullName evidence="6">Alpha-sarcoglycan</fullName>
    </submittedName>
</protein>
<dbReference type="GO" id="GO:0016012">
    <property type="term" value="C:sarcoglycan complex"/>
    <property type="evidence" value="ECO:0007669"/>
    <property type="project" value="InterPro"/>
</dbReference>
<feature type="domain" description="Sarcoglycan alpha/epsilon N-terminal" evidence="4">
    <location>
        <begin position="23"/>
        <end position="109"/>
    </location>
</feature>
<keyword evidence="2" id="KW-0812">Transmembrane</keyword>
<dbReference type="PANTHER" id="PTHR10132:SF14">
    <property type="entry name" value="SARCOGLYCAN ALPHA, ISOFORM C"/>
    <property type="match status" value="1"/>
</dbReference>
<evidence type="ECO:0000256" key="3">
    <source>
        <dbReference type="SAM" id="SignalP"/>
    </source>
</evidence>
<dbReference type="InterPro" id="IPR048347">
    <property type="entry name" value="Sarcoglycan_C"/>
</dbReference>
<dbReference type="AlphaFoldDB" id="A0A482W7B0"/>
<evidence type="ECO:0000256" key="2">
    <source>
        <dbReference type="SAM" id="Phobius"/>
    </source>
</evidence>
<reference evidence="6 7" key="1">
    <citation type="submission" date="2017-03" db="EMBL/GenBank/DDBJ databases">
        <title>Genome of the blue death feigning beetle - Asbolus verrucosus.</title>
        <authorList>
            <person name="Rider S.D."/>
        </authorList>
    </citation>
    <scope>NUCLEOTIDE SEQUENCE [LARGE SCALE GENOMIC DNA]</scope>
    <source>
        <strain evidence="6">Butters</strain>
        <tissue evidence="6">Head and leg muscle</tissue>
    </source>
</reference>
<accession>A0A482W7B0</accession>
<dbReference type="Pfam" id="PF20989">
    <property type="entry name" value="Sarcoglycan_2_C"/>
    <property type="match status" value="1"/>
</dbReference>
<dbReference type="InterPro" id="IPR048346">
    <property type="entry name" value="Sarcoglycan_N"/>
</dbReference>
<keyword evidence="3" id="KW-0732">Signal</keyword>
<keyword evidence="7" id="KW-1185">Reference proteome</keyword>
<evidence type="ECO:0000256" key="1">
    <source>
        <dbReference type="SAM" id="MobiDB-lite"/>
    </source>
</evidence>
<keyword evidence="2" id="KW-0472">Membrane</keyword>
<dbReference type="Proteomes" id="UP000292052">
    <property type="component" value="Unassembled WGS sequence"/>
</dbReference>
<gene>
    <name evidence="6" type="ORF">BDFB_001611</name>
</gene>
<name>A0A482W7B0_ASBVE</name>
<organism evidence="6 7">
    <name type="scientific">Asbolus verrucosus</name>
    <name type="common">Desert ironclad beetle</name>
    <dbReference type="NCBI Taxonomy" id="1661398"/>
    <lineage>
        <taxon>Eukaryota</taxon>
        <taxon>Metazoa</taxon>
        <taxon>Ecdysozoa</taxon>
        <taxon>Arthropoda</taxon>
        <taxon>Hexapoda</taxon>
        <taxon>Insecta</taxon>
        <taxon>Pterygota</taxon>
        <taxon>Neoptera</taxon>
        <taxon>Endopterygota</taxon>
        <taxon>Coleoptera</taxon>
        <taxon>Polyphaga</taxon>
        <taxon>Cucujiformia</taxon>
        <taxon>Tenebrionidae</taxon>
        <taxon>Pimeliinae</taxon>
        <taxon>Asbolus</taxon>
    </lineage>
</organism>
<feature type="compositionally biased region" description="Polar residues" evidence="1">
    <location>
        <begin position="362"/>
        <end position="373"/>
    </location>
</feature>
<sequence>MLLFSTILVSLGVVFAREENVLMTEVFEIVVNPPLFNWTYEGKADQFVYQPSLLNAPDLPSWVNYVFSEGHHCGYLYGVPPNKNNARIQLEIVALNRKTYETRHEKINIHISEKLNPAKYEVHMKINNLNVEDMFEVERMDSLKDVYRKTLWKDSQNDIYVTFLSSAIKLGARRPLNPHEREGVVLRLGSQAPFSVELIELQEEVRPLWKASYPCPRDFKRTKVERLFRDAGFIMDWCSFRLIEDNNSALHQSVTNEKLLNSVENDYEDRWETVMKSEVPQRSYLHEFLFTILVPMFVMILLALVLSIILCFHHEGISKRMEDTPQTEINQYATIHRATQSLRSLSNNREMTLSPDPMLLSRSHTNSPTSTINRGVHCRPSPPPYVRPKFKPDL</sequence>
<dbReference type="EMBL" id="QDEB01025955">
    <property type="protein sequence ID" value="RZC40473.1"/>
    <property type="molecule type" value="Genomic_DNA"/>
</dbReference>
<evidence type="ECO:0000313" key="6">
    <source>
        <dbReference type="EMBL" id="RZC40473.1"/>
    </source>
</evidence>
<feature type="signal peptide" evidence="3">
    <location>
        <begin position="1"/>
        <end position="16"/>
    </location>
</feature>
<comment type="caution">
    <text evidence="6">The sequence shown here is derived from an EMBL/GenBank/DDBJ whole genome shotgun (WGS) entry which is preliminary data.</text>
</comment>
<dbReference type="Pfam" id="PF05510">
    <property type="entry name" value="Sarcoglycan_2"/>
    <property type="match status" value="1"/>
</dbReference>
<evidence type="ECO:0000259" key="4">
    <source>
        <dbReference type="Pfam" id="PF05510"/>
    </source>
</evidence>
<feature type="transmembrane region" description="Helical" evidence="2">
    <location>
        <begin position="288"/>
        <end position="312"/>
    </location>
</feature>
<dbReference type="OrthoDB" id="10019906at2759"/>
<dbReference type="PANTHER" id="PTHR10132">
    <property type="entry name" value="ALPHA-/EPSILON-SARCOGLYCAN FAMILY MEMBER"/>
    <property type="match status" value="1"/>
</dbReference>
<dbReference type="InterPro" id="IPR008908">
    <property type="entry name" value="Sarcoglycan_alpha/epsilon"/>
</dbReference>
<evidence type="ECO:0000259" key="5">
    <source>
        <dbReference type="Pfam" id="PF20989"/>
    </source>
</evidence>
<feature type="region of interest" description="Disordered" evidence="1">
    <location>
        <begin position="354"/>
        <end position="394"/>
    </location>
</feature>
<dbReference type="STRING" id="1661398.A0A482W7B0"/>
<feature type="domain" description="Sarcoglycan alpha/epsilon second" evidence="5">
    <location>
        <begin position="118"/>
        <end position="243"/>
    </location>
</feature>